<dbReference type="PANTHER" id="PTHR43133">
    <property type="entry name" value="RNA POLYMERASE ECF-TYPE SIGMA FACTO"/>
    <property type="match status" value="1"/>
</dbReference>
<evidence type="ECO:0000259" key="4">
    <source>
        <dbReference type="Pfam" id="PF07638"/>
    </source>
</evidence>
<keyword evidence="6" id="KW-1185">Reference proteome</keyword>
<dbReference type="InterPro" id="IPR036388">
    <property type="entry name" value="WH-like_DNA-bd_sf"/>
</dbReference>
<evidence type="ECO:0000256" key="3">
    <source>
        <dbReference type="ARBA" id="ARBA00023163"/>
    </source>
</evidence>
<dbReference type="InterPro" id="IPR013324">
    <property type="entry name" value="RNA_pol_sigma_r3/r4-like"/>
</dbReference>
<sequence>MDPASEEITQILADFAHGQESARDRLLPLVYGELKRIAAAHMRRERPDNSLQPTALVHEAYLKLIGIRKIEWQNRAHFYAMASRLMREILIDKARRDDAEKRGRGVTMIALDEALARAPSRDVNLLALDRALDELAIQHERKAKIVEMRFFAGLTEEEIACVLGISVRTVKREWQFTRAWLFSALSR</sequence>
<dbReference type="EMBL" id="CP042806">
    <property type="protein sequence ID" value="QEE27062.1"/>
    <property type="molecule type" value="Genomic_DNA"/>
</dbReference>
<dbReference type="SUPFAM" id="SSF88659">
    <property type="entry name" value="Sigma3 and sigma4 domains of RNA polymerase sigma factors"/>
    <property type="match status" value="1"/>
</dbReference>
<evidence type="ECO:0000256" key="2">
    <source>
        <dbReference type="ARBA" id="ARBA00023082"/>
    </source>
</evidence>
<dbReference type="RefSeq" id="WP_147646257.1">
    <property type="nucleotide sequence ID" value="NZ_CP042806.1"/>
</dbReference>
<evidence type="ECO:0000313" key="6">
    <source>
        <dbReference type="Proteomes" id="UP000321820"/>
    </source>
</evidence>
<dbReference type="InterPro" id="IPR014284">
    <property type="entry name" value="RNA_pol_sigma-70_dom"/>
</dbReference>
<keyword evidence="2" id="KW-0731">Sigma factor</keyword>
<protein>
    <submittedName>
        <fullName evidence="5">Sigma-70 family RNA polymerase sigma factor</fullName>
    </submittedName>
</protein>
<dbReference type="KEGG" id="talb:FTW19_02965"/>
<proteinExistence type="predicted"/>
<dbReference type="NCBIfam" id="TIGR02937">
    <property type="entry name" value="sigma70-ECF"/>
    <property type="match status" value="1"/>
</dbReference>
<evidence type="ECO:0000313" key="5">
    <source>
        <dbReference type="EMBL" id="QEE27062.1"/>
    </source>
</evidence>
<organism evidence="5 6">
    <name type="scientific">Terriglobus albidus</name>
    <dbReference type="NCBI Taxonomy" id="1592106"/>
    <lineage>
        <taxon>Bacteria</taxon>
        <taxon>Pseudomonadati</taxon>
        <taxon>Acidobacteriota</taxon>
        <taxon>Terriglobia</taxon>
        <taxon>Terriglobales</taxon>
        <taxon>Acidobacteriaceae</taxon>
        <taxon>Terriglobus</taxon>
    </lineage>
</organism>
<keyword evidence="3" id="KW-0804">Transcription</keyword>
<dbReference type="Pfam" id="PF07638">
    <property type="entry name" value="Sigma70_ECF"/>
    <property type="match status" value="1"/>
</dbReference>
<keyword evidence="1" id="KW-0805">Transcription regulation</keyword>
<reference evidence="5 6" key="1">
    <citation type="submission" date="2019-08" db="EMBL/GenBank/DDBJ databases">
        <title>Complete genome sequence of Terriglobus albidus strain ORNL.</title>
        <authorList>
            <person name="Podar M."/>
        </authorList>
    </citation>
    <scope>NUCLEOTIDE SEQUENCE [LARGE SCALE GENOMIC DNA]</scope>
    <source>
        <strain evidence="5 6">ORNL</strain>
    </source>
</reference>
<dbReference type="GO" id="GO:0006352">
    <property type="term" value="P:DNA-templated transcription initiation"/>
    <property type="evidence" value="ECO:0007669"/>
    <property type="project" value="InterPro"/>
</dbReference>
<dbReference type="Gene3D" id="1.10.10.10">
    <property type="entry name" value="Winged helix-like DNA-binding domain superfamily/Winged helix DNA-binding domain"/>
    <property type="match status" value="1"/>
</dbReference>
<gene>
    <name evidence="5" type="ORF">FTW19_02965</name>
</gene>
<feature type="domain" description="RNA polymerase sigma-70 ECF-like HTH" evidence="4">
    <location>
        <begin position="6"/>
        <end position="186"/>
    </location>
</feature>
<dbReference type="PANTHER" id="PTHR43133:SF39">
    <property type="entry name" value="SIMILAR TO RNA POLYMERASE SIGMA-E FACTOR"/>
    <property type="match status" value="1"/>
</dbReference>
<dbReference type="InterPro" id="IPR039425">
    <property type="entry name" value="RNA_pol_sigma-70-like"/>
</dbReference>
<dbReference type="OrthoDB" id="118280at2"/>
<dbReference type="InterPro" id="IPR053812">
    <property type="entry name" value="HTH_Sigma70_ECF-like"/>
</dbReference>
<dbReference type="InterPro" id="IPR011517">
    <property type="entry name" value="RNA_pol_sigma70_ECF-like"/>
</dbReference>
<dbReference type="Proteomes" id="UP000321820">
    <property type="component" value="Chromosome"/>
</dbReference>
<dbReference type="AlphaFoldDB" id="A0A5B9E496"/>
<name>A0A5B9E496_9BACT</name>
<dbReference type="NCBIfam" id="TIGR02999">
    <property type="entry name" value="Sig-70_X6"/>
    <property type="match status" value="1"/>
</dbReference>
<accession>A0A5B9E496</accession>
<dbReference type="GO" id="GO:0016987">
    <property type="term" value="F:sigma factor activity"/>
    <property type="evidence" value="ECO:0007669"/>
    <property type="project" value="UniProtKB-KW"/>
</dbReference>
<evidence type="ECO:0000256" key="1">
    <source>
        <dbReference type="ARBA" id="ARBA00023015"/>
    </source>
</evidence>